<proteinExistence type="predicted"/>
<dbReference type="AlphaFoldDB" id="K9YVA5"/>
<dbReference type="PANTHER" id="PTHR34796">
    <property type="entry name" value="EXPRESSED PROTEIN"/>
    <property type="match status" value="1"/>
</dbReference>
<name>K9YVA5_DACS8</name>
<dbReference type="RefSeq" id="WP_015229449.1">
    <property type="nucleotide sequence ID" value="NC_019780.1"/>
</dbReference>
<organism evidence="1 2">
    <name type="scientific">Dactylococcopsis salina (strain PCC 8305)</name>
    <name type="common">Myxobactron salinum</name>
    <dbReference type="NCBI Taxonomy" id="13035"/>
    <lineage>
        <taxon>Bacteria</taxon>
        <taxon>Bacillati</taxon>
        <taxon>Cyanobacteriota</taxon>
        <taxon>Cyanophyceae</taxon>
        <taxon>Nodosilineales</taxon>
        <taxon>Cymatolegaceae</taxon>
        <taxon>Dactylococcopsis</taxon>
    </lineage>
</organism>
<dbReference type="Proteomes" id="UP000010482">
    <property type="component" value="Chromosome"/>
</dbReference>
<gene>
    <name evidence="1" type="ORF">Dacsa_1794</name>
</gene>
<sequence>MPSSSFWQGVTQFNQQQFYDCHDTFEELWMEAPIYDRAFYQGLLQIAVGCYHLSNSNWRGAVILLGEGMGRLEKYEPFYYQVNVSQLLDESNQLLDQLKEIGEEEIINWVEHFQATSLPKIVTVKEENNDS</sequence>
<dbReference type="EMBL" id="CP003944">
    <property type="protein sequence ID" value="AFZ50452.1"/>
    <property type="molecule type" value="Genomic_DNA"/>
</dbReference>
<dbReference type="Gene3D" id="1.10.3450.10">
    <property type="entry name" value="TTHA0068-like"/>
    <property type="match status" value="1"/>
</dbReference>
<dbReference type="PANTHER" id="PTHR34796:SF1">
    <property type="entry name" value="EXPRESSED PROTEIN"/>
    <property type="match status" value="1"/>
</dbReference>
<dbReference type="OrthoDB" id="165483at2"/>
<dbReference type="KEGG" id="dsl:Dacsa_1794"/>
<protein>
    <recommendedName>
        <fullName evidence="3">DUF309 domain-containing protein</fullName>
    </recommendedName>
</protein>
<evidence type="ECO:0008006" key="3">
    <source>
        <dbReference type="Google" id="ProtNLM"/>
    </source>
</evidence>
<evidence type="ECO:0000313" key="2">
    <source>
        <dbReference type="Proteomes" id="UP000010482"/>
    </source>
</evidence>
<dbReference type="Pfam" id="PF03745">
    <property type="entry name" value="DUF309"/>
    <property type="match status" value="1"/>
</dbReference>
<dbReference type="eggNOG" id="COG1547">
    <property type="taxonomic scope" value="Bacteria"/>
</dbReference>
<accession>K9YVA5</accession>
<dbReference type="STRING" id="13035.Dacsa_1794"/>
<dbReference type="InterPro" id="IPR005500">
    <property type="entry name" value="DUF309"/>
</dbReference>
<reference evidence="1" key="1">
    <citation type="submission" date="2012-04" db="EMBL/GenBank/DDBJ databases">
        <title>Finished genome of Dactylococcopsis salina PCC 8305.</title>
        <authorList>
            <consortium name="US DOE Joint Genome Institute"/>
            <person name="Gugger M."/>
            <person name="Coursin T."/>
            <person name="Rippka R."/>
            <person name="Tandeau De Marsac N."/>
            <person name="Huntemann M."/>
            <person name="Wei C.-L."/>
            <person name="Han J."/>
            <person name="Detter J.C."/>
            <person name="Han C."/>
            <person name="Tapia R."/>
            <person name="Daligault H."/>
            <person name="Chen A."/>
            <person name="Krypides N."/>
            <person name="Mavromatis K."/>
            <person name="Markowitz V."/>
            <person name="Szeto E."/>
            <person name="Ivanova N."/>
            <person name="Ovchinnikova G."/>
            <person name="Pagani I."/>
            <person name="Pati A."/>
            <person name="Goodwin L."/>
            <person name="Peters L."/>
            <person name="Pitluck S."/>
            <person name="Woyke T."/>
            <person name="Kerfeld C."/>
        </authorList>
    </citation>
    <scope>NUCLEOTIDE SEQUENCE [LARGE SCALE GENOMIC DNA]</scope>
    <source>
        <strain evidence="1">PCC 8305</strain>
    </source>
</reference>
<dbReference type="HOGENOM" id="CLU_125317_1_0_3"/>
<dbReference type="SUPFAM" id="SSF140663">
    <property type="entry name" value="TTHA0068-like"/>
    <property type="match status" value="1"/>
</dbReference>
<keyword evidence="2" id="KW-1185">Reference proteome</keyword>
<evidence type="ECO:0000313" key="1">
    <source>
        <dbReference type="EMBL" id="AFZ50452.1"/>
    </source>
</evidence>
<dbReference type="InterPro" id="IPR023203">
    <property type="entry name" value="TTHA0068_sf"/>
</dbReference>
<dbReference type="PATRIC" id="fig|13035.3.peg.2031"/>